<feature type="repeat" description="TPR" evidence="3">
    <location>
        <begin position="111"/>
        <end position="144"/>
    </location>
</feature>
<dbReference type="InParanoid" id="Q2LSV2"/>
<dbReference type="InterPro" id="IPR050498">
    <property type="entry name" value="Ycf3"/>
</dbReference>
<protein>
    <submittedName>
        <fullName evidence="5">Tetratricopeptide repeat family protein</fullName>
    </submittedName>
</protein>
<sequence>MKDFSSRSSARGVLTKLALLLTVTTAALGIPGCATSNNPQKAMMKQMAYHQELAQQRAEADMAFEKELAIKVPEMKAEGYEQVGDNYIRQGNMDMAFLQYEKALSLDSDSGSARYKMGRLLLNRGLNNEAMKTFEEMKKKDPKNALAYEGIARVHLALKNYEKAGKNLEKALQIKPDFWQCHGLFAFMYDRQNRYNDAIESYQKAIAVKPDSFLLYNNLGMSYYMMGEYGKSVEAYTKALRINEKVPATYNNLGMALGKLGRFDDAMNAFKRAGDEASACNNLGMIYMADKKYEKALTAFEKAIELKPTFYVKASENMAKAKAAMKNTPSTP</sequence>
<dbReference type="InterPro" id="IPR011990">
    <property type="entry name" value="TPR-like_helical_dom_sf"/>
</dbReference>
<evidence type="ECO:0000256" key="1">
    <source>
        <dbReference type="ARBA" id="ARBA00022737"/>
    </source>
</evidence>
<keyword evidence="4" id="KW-0732">Signal</keyword>
<dbReference type="Proteomes" id="UP000001933">
    <property type="component" value="Chromosome"/>
</dbReference>
<dbReference type="GO" id="GO:0046813">
    <property type="term" value="P:receptor-mediated virion attachment to host cell"/>
    <property type="evidence" value="ECO:0007669"/>
    <property type="project" value="TreeGrafter"/>
</dbReference>
<feature type="repeat" description="TPR" evidence="3">
    <location>
        <begin position="145"/>
        <end position="178"/>
    </location>
</feature>
<feature type="repeat" description="TPR" evidence="3">
    <location>
        <begin position="179"/>
        <end position="212"/>
    </location>
</feature>
<dbReference type="PANTHER" id="PTHR44858">
    <property type="entry name" value="TETRATRICOPEPTIDE REPEAT PROTEIN 6"/>
    <property type="match status" value="1"/>
</dbReference>
<dbReference type="OrthoDB" id="127293at2"/>
<evidence type="ECO:0000256" key="2">
    <source>
        <dbReference type="ARBA" id="ARBA00022803"/>
    </source>
</evidence>
<dbReference type="SUPFAM" id="SSF48452">
    <property type="entry name" value="TPR-like"/>
    <property type="match status" value="1"/>
</dbReference>
<feature type="chain" id="PRO_5004212434" evidence="4">
    <location>
        <begin position="30"/>
        <end position="332"/>
    </location>
</feature>
<dbReference type="Pfam" id="PF13374">
    <property type="entry name" value="TPR_10"/>
    <property type="match status" value="1"/>
</dbReference>
<dbReference type="PROSITE" id="PS50005">
    <property type="entry name" value="TPR"/>
    <property type="match status" value="6"/>
</dbReference>
<dbReference type="SMART" id="SM00028">
    <property type="entry name" value="TPR"/>
    <property type="match status" value="7"/>
</dbReference>
<evidence type="ECO:0000313" key="5">
    <source>
        <dbReference type="EMBL" id="ABC77164.1"/>
    </source>
</evidence>
<feature type="repeat" description="TPR" evidence="3">
    <location>
        <begin position="277"/>
        <end position="310"/>
    </location>
</feature>
<evidence type="ECO:0000313" key="6">
    <source>
        <dbReference type="Proteomes" id="UP000001933"/>
    </source>
</evidence>
<dbReference type="KEGG" id="sat:SYN_01501"/>
<accession>Q2LSV2</accession>
<evidence type="ECO:0000256" key="3">
    <source>
        <dbReference type="PROSITE-ProRule" id="PRU00339"/>
    </source>
</evidence>
<dbReference type="PANTHER" id="PTHR44858:SF1">
    <property type="entry name" value="UDP-N-ACETYLGLUCOSAMINE--PEPTIDE N-ACETYLGLUCOSAMINYLTRANSFERASE SPINDLY-RELATED"/>
    <property type="match status" value="1"/>
</dbReference>
<dbReference type="Pfam" id="PF00515">
    <property type="entry name" value="TPR_1"/>
    <property type="match status" value="1"/>
</dbReference>
<gene>
    <name evidence="5" type="ORF">SYN_01501</name>
</gene>
<dbReference type="EMBL" id="CP000252">
    <property type="protein sequence ID" value="ABC77164.1"/>
    <property type="molecule type" value="Genomic_DNA"/>
</dbReference>
<proteinExistence type="predicted"/>
<feature type="repeat" description="TPR" evidence="3">
    <location>
        <begin position="213"/>
        <end position="246"/>
    </location>
</feature>
<feature type="signal peptide" evidence="4">
    <location>
        <begin position="1"/>
        <end position="29"/>
    </location>
</feature>
<feature type="repeat" description="TPR" evidence="3">
    <location>
        <begin position="77"/>
        <end position="110"/>
    </location>
</feature>
<dbReference type="RefSeq" id="WP_011417193.1">
    <property type="nucleotide sequence ID" value="NC_007759.1"/>
</dbReference>
<dbReference type="Pfam" id="PF14559">
    <property type="entry name" value="TPR_19"/>
    <property type="match status" value="1"/>
</dbReference>
<keyword evidence="6" id="KW-1185">Reference proteome</keyword>
<dbReference type="eggNOG" id="COG0457">
    <property type="taxonomic scope" value="Bacteria"/>
</dbReference>
<dbReference type="HOGENOM" id="CLU_003728_0_0_7"/>
<name>Q2LSV2_SYNAS</name>
<reference evidence="5 6" key="1">
    <citation type="journal article" date="2007" name="Proc. Natl. Acad. Sci. U.S.A.">
        <title>The genome of Syntrophus aciditrophicus: life at the thermodynamic limit of microbial growth.</title>
        <authorList>
            <person name="McInerney M.J."/>
            <person name="Rohlin L."/>
            <person name="Mouttaki H."/>
            <person name="Kim U."/>
            <person name="Krupp R.S."/>
            <person name="Rios-Hernandez L."/>
            <person name="Sieber J."/>
            <person name="Struchtemeyer C.G."/>
            <person name="Bhattacharyya A."/>
            <person name="Campbell J.W."/>
            <person name="Gunsalus R.P."/>
        </authorList>
    </citation>
    <scope>NUCLEOTIDE SEQUENCE [LARGE SCALE GENOMIC DNA]</scope>
    <source>
        <strain evidence="5 6">SB</strain>
    </source>
</reference>
<keyword evidence="1" id="KW-0677">Repeat</keyword>
<dbReference type="GO" id="GO:0009279">
    <property type="term" value="C:cell outer membrane"/>
    <property type="evidence" value="ECO:0007669"/>
    <property type="project" value="TreeGrafter"/>
</dbReference>
<dbReference type="InterPro" id="IPR019734">
    <property type="entry name" value="TPR_rpt"/>
</dbReference>
<keyword evidence="2 3" id="KW-0802">TPR repeat</keyword>
<dbReference type="Pfam" id="PF13414">
    <property type="entry name" value="TPR_11"/>
    <property type="match status" value="1"/>
</dbReference>
<dbReference type="STRING" id="56780.SYN_01501"/>
<dbReference type="Gene3D" id="1.25.40.10">
    <property type="entry name" value="Tetratricopeptide repeat domain"/>
    <property type="match status" value="3"/>
</dbReference>
<dbReference type="PROSITE" id="PS50293">
    <property type="entry name" value="TPR_REGION"/>
    <property type="match status" value="2"/>
</dbReference>
<organism evidence="5 6">
    <name type="scientific">Syntrophus aciditrophicus (strain SB)</name>
    <dbReference type="NCBI Taxonomy" id="56780"/>
    <lineage>
        <taxon>Bacteria</taxon>
        <taxon>Pseudomonadati</taxon>
        <taxon>Thermodesulfobacteriota</taxon>
        <taxon>Syntrophia</taxon>
        <taxon>Syntrophales</taxon>
        <taxon>Syntrophaceae</taxon>
        <taxon>Syntrophus</taxon>
    </lineage>
</organism>
<dbReference type="AlphaFoldDB" id="Q2LSV2"/>
<evidence type="ECO:0000256" key="4">
    <source>
        <dbReference type="SAM" id="SignalP"/>
    </source>
</evidence>